<evidence type="ECO:0000259" key="8">
    <source>
        <dbReference type="PROSITE" id="PS51193"/>
    </source>
</evidence>
<evidence type="ECO:0000256" key="4">
    <source>
        <dbReference type="ARBA" id="ARBA00022840"/>
    </source>
</evidence>
<keyword evidence="2" id="KW-0547">Nucleotide-binding</keyword>
<name>A0ABT9GUD2_9GAMM</name>
<comment type="cofactor">
    <cofactor evidence="1">
        <name>[4Fe-4S] cluster</name>
        <dbReference type="ChEBI" id="CHEBI:49883"/>
    </cofactor>
</comment>
<comment type="similarity">
    <text evidence="5">Belongs to the helicase family. DinG subfamily.</text>
</comment>
<feature type="domain" description="Helicase ATP-binding" evidence="8">
    <location>
        <begin position="17"/>
        <end position="279"/>
    </location>
</feature>
<keyword evidence="3 9" id="KW-0378">Hydrolase</keyword>
<evidence type="ECO:0000313" key="9">
    <source>
        <dbReference type="EMBL" id="MDP4534658.1"/>
    </source>
</evidence>
<keyword evidence="10" id="KW-1185">Reference proteome</keyword>
<evidence type="ECO:0000256" key="1">
    <source>
        <dbReference type="ARBA" id="ARBA00001966"/>
    </source>
</evidence>
<comment type="caution">
    <text evidence="9">The sequence shown here is derived from an EMBL/GenBank/DDBJ whole genome shotgun (WGS) entry which is preliminary data.</text>
</comment>
<dbReference type="Gene3D" id="3.40.50.300">
    <property type="entry name" value="P-loop containing nucleotide triphosphate hydrolases"/>
    <property type="match status" value="2"/>
</dbReference>
<dbReference type="RefSeq" id="WP_305891929.1">
    <property type="nucleotide sequence ID" value="NZ_JAUZVZ010000001.1"/>
</dbReference>
<evidence type="ECO:0000256" key="6">
    <source>
        <dbReference type="ARBA" id="ARBA00044969"/>
    </source>
</evidence>
<evidence type="ECO:0000313" key="10">
    <source>
        <dbReference type="Proteomes" id="UP001231616"/>
    </source>
</evidence>
<protein>
    <recommendedName>
        <fullName evidence="6">DNA 5'-3' helicase</fullName>
        <ecNumber evidence="6">5.6.2.3</ecNumber>
    </recommendedName>
</protein>
<sequence length="653" mass="73381">MASIREDVAATFRPDGPLARAIPGFNAREAQLQLAGKIAETIDQDAVLVAEAGTGTGKTFAYLVPALLSGKKVLLSTGTKNLQEQLFYRDLPTMTAALASPLQLALLKGRANYLCLYRLEQHVQHIPNAEPQLLQDLSLIHKWSAETQTGDIGELTYIAEDSKALPYITSTTDNCLGKDCPVYDDCHLLKARKKALVADVVIVNHHLFFADLALRDTGFGELLPQMDVFIFDEAHQLPDIASDYFGEHLSSRQLLELCRDMDLVCKTDLLDHPQLRKINDKLAQQVKDWRLQFPVDPERGNWRERSQQPAMQLMMQRLNEGLELLYQVLKDSLGRSEAADHCFERLALCRSRLKKLSETNQTDVSLWYETSRLHLNLHLTPLSIADKFRQVVFAEARSWIFTSATLSVDGGFDHYLSQMGLEQAERLLLDSPFNFAEQALLCVPRYLPEPFQHQAMQQALLKTAISLIEANNGRCFFLFTSHRMLQWMASVLPEHIRQPVLVQGQTSKRVLLEKFVQLDHAVLLGTSSFWEGVDVRGDALSLVIIDKLPFASPDDPLLQARMEAVSRRGGDPFSEVQLPQAVITLKQGVGRLIRDVTDRGVLVICDNRLVTRPYGAVFLKSLPPMQRTRSLAEVEAFIAERDQARIGSYAATD</sequence>
<dbReference type="Pfam" id="PF00270">
    <property type="entry name" value="DEAD"/>
    <property type="match status" value="1"/>
</dbReference>
<organism evidence="9 10">
    <name type="scientific">Alkalimonas collagenimarina</name>
    <dbReference type="NCBI Taxonomy" id="400390"/>
    <lineage>
        <taxon>Bacteria</taxon>
        <taxon>Pseudomonadati</taxon>
        <taxon>Pseudomonadota</taxon>
        <taxon>Gammaproteobacteria</taxon>
        <taxon>Alkalimonas</taxon>
    </lineage>
</organism>
<evidence type="ECO:0000256" key="5">
    <source>
        <dbReference type="ARBA" id="ARBA00038058"/>
    </source>
</evidence>
<accession>A0ABT9GUD2</accession>
<dbReference type="InterPro" id="IPR045028">
    <property type="entry name" value="DinG/Rad3-like"/>
</dbReference>
<dbReference type="PANTHER" id="PTHR11472:SF34">
    <property type="entry name" value="REGULATOR OF TELOMERE ELONGATION HELICASE 1"/>
    <property type="match status" value="1"/>
</dbReference>
<evidence type="ECO:0000256" key="2">
    <source>
        <dbReference type="ARBA" id="ARBA00022741"/>
    </source>
</evidence>
<dbReference type="InterPro" id="IPR011545">
    <property type="entry name" value="DEAD/DEAH_box_helicase_dom"/>
</dbReference>
<dbReference type="SMART" id="SM00487">
    <property type="entry name" value="DEXDc"/>
    <property type="match status" value="1"/>
</dbReference>
<proteinExistence type="inferred from homology"/>
<dbReference type="EMBL" id="JAUZVZ010000001">
    <property type="protein sequence ID" value="MDP4534658.1"/>
    <property type="molecule type" value="Genomic_DNA"/>
</dbReference>
<comment type="catalytic activity">
    <reaction evidence="7">
        <text>ATP + H2O = ADP + phosphate + H(+)</text>
        <dbReference type="Rhea" id="RHEA:13065"/>
        <dbReference type="ChEBI" id="CHEBI:15377"/>
        <dbReference type="ChEBI" id="CHEBI:15378"/>
        <dbReference type="ChEBI" id="CHEBI:30616"/>
        <dbReference type="ChEBI" id="CHEBI:43474"/>
        <dbReference type="ChEBI" id="CHEBI:456216"/>
        <dbReference type="EC" id="5.6.2.3"/>
    </reaction>
</comment>
<dbReference type="EC" id="5.6.2.3" evidence="6"/>
<dbReference type="Pfam" id="PF13307">
    <property type="entry name" value="Helicase_C_2"/>
    <property type="match status" value="1"/>
</dbReference>
<reference evidence="9 10" key="1">
    <citation type="submission" date="2023-08" db="EMBL/GenBank/DDBJ databases">
        <authorList>
            <person name="Joshi A."/>
            <person name="Thite S."/>
        </authorList>
    </citation>
    <scope>NUCLEOTIDE SEQUENCE [LARGE SCALE GENOMIC DNA]</scope>
    <source>
        <strain evidence="9 10">AC40</strain>
    </source>
</reference>
<dbReference type="InterPro" id="IPR014001">
    <property type="entry name" value="Helicase_ATP-bd"/>
</dbReference>
<dbReference type="Proteomes" id="UP001231616">
    <property type="component" value="Unassembled WGS sequence"/>
</dbReference>
<dbReference type="InterPro" id="IPR027417">
    <property type="entry name" value="P-loop_NTPase"/>
</dbReference>
<dbReference type="SMART" id="SM00491">
    <property type="entry name" value="HELICc2"/>
    <property type="match status" value="1"/>
</dbReference>
<keyword evidence="9" id="KW-0347">Helicase</keyword>
<evidence type="ECO:0000256" key="7">
    <source>
        <dbReference type="ARBA" id="ARBA00048954"/>
    </source>
</evidence>
<dbReference type="PANTHER" id="PTHR11472">
    <property type="entry name" value="DNA REPAIR DEAD HELICASE RAD3/XP-D SUBFAMILY MEMBER"/>
    <property type="match status" value="1"/>
</dbReference>
<keyword evidence="4" id="KW-0067">ATP-binding</keyword>
<dbReference type="GO" id="GO:0016787">
    <property type="term" value="F:hydrolase activity"/>
    <property type="evidence" value="ECO:0007669"/>
    <property type="project" value="UniProtKB-KW"/>
</dbReference>
<gene>
    <name evidence="9" type="ORF">Q3O60_00410</name>
</gene>
<dbReference type="InterPro" id="IPR006555">
    <property type="entry name" value="ATP-dep_Helicase_C"/>
</dbReference>
<evidence type="ECO:0000256" key="3">
    <source>
        <dbReference type="ARBA" id="ARBA00022801"/>
    </source>
</evidence>
<dbReference type="SUPFAM" id="SSF52540">
    <property type="entry name" value="P-loop containing nucleoside triphosphate hydrolases"/>
    <property type="match status" value="2"/>
</dbReference>
<dbReference type="PROSITE" id="PS51193">
    <property type="entry name" value="HELICASE_ATP_BIND_2"/>
    <property type="match status" value="1"/>
</dbReference>
<dbReference type="GO" id="GO:0003678">
    <property type="term" value="F:DNA helicase activity"/>
    <property type="evidence" value="ECO:0007669"/>
    <property type="project" value="UniProtKB-EC"/>
</dbReference>
<dbReference type="InterPro" id="IPR014013">
    <property type="entry name" value="Helic_SF1/SF2_ATP-bd_DinG/Rad3"/>
</dbReference>